<dbReference type="AlphaFoldDB" id="A0A2G2YLW3"/>
<evidence type="ECO:0000313" key="2">
    <source>
        <dbReference type="Proteomes" id="UP000222542"/>
    </source>
</evidence>
<reference evidence="1 2" key="2">
    <citation type="journal article" date="2017" name="Genome Biol.">
        <title>New reference genome sequences of hot pepper reveal the massive evolution of plant disease-resistance genes by retroduplication.</title>
        <authorList>
            <person name="Kim S."/>
            <person name="Park J."/>
            <person name="Yeom S.I."/>
            <person name="Kim Y.M."/>
            <person name="Seo E."/>
            <person name="Kim K.T."/>
            <person name="Kim M.S."/>
            <person name="Lee J.M."/>
            <person name="Cheong K."/>
            <person name="Shin H.S."/>
            <person name="Kim S.B."/>
            <person name="Han K."/>
            <person name="Lee J."/>
            <person name="Park M."/>
            <person name="Lee H.A."/>
            <person name="Lee H.Y."/>
            <person name="Lee Y."/>
            <person name="Oh S."/>
            <person name="Lee J.H."/>
            <person name="Choi E."/>
            <person name="Choi E."/>
            <person name="Lee S.E."/>
            <person name="Jeon J."/>
            <person name="Kim H."/>
            <person name="Choi G."/>
            <person name="Song H."/>
            <person name="Lee J."/>
            <person name="Lee S.C."/>
            <person name="Kwon J.K."/>
            <person name="Lee H.Y."/>
            <person name="Koo N."/>
            <person name="Hong Y."/>
            <person name="Kim R.W."/>
            <person name="Kang W.H."/>
            <person name="Huh J.H."/>
            <person name="Kang B.C."/>
            <person name="Yang T.J."/>
            <person name="Lee Y.H."/>
            <person name="Bennetzen J.L."/>
            <person name="Choi D."/>
        </authorList>
    </citation>
    <scope>NUCLEOTIDE SEQUENCE [LARGE SCALE GENOMIC DNA]</scope>
    <source>
        <strain evidence="2">cv. CM334</strain>
    </source>
</reference>
<dbReference type="Gramene" id="PHT70726">
    <property type="protein sequence ID" value="PHT70726"/>
    <property type="gene ID" value="T459_25830"/>
</dbReference>
<dbReference type="EMBL" id="AYRZ02000010">
    <property type="protein sequence ID" value="PHT70726.1"/>
    <property type="molecule type" value="Genomic_DNA"/>
</dbReference>
<dbReference type="Proteomes" id="UP000222542">
    <property type="component" value="Unassembled WGS sequence"/>
</dbReference>
<name>A0A2G2YLW3_CAPAN</name>
<protein>
    <submittedName>
        <fullName evidence="1">Uncharacterized protein</fullName>
    </submittedName>
</protein>
<accession>A0A2G2YLW3</accession>
<reference evidence="1 2" key="1">
    <citation type="journal article" date="2014" name="Nat. Genet.">
        <title>Genome sequence of the hot pepper provides insights into the evolution of pungency in Capsicum species.</title>
        <authorList>
            <person name="Kim S."/>
            <person name="Park M."/>
            <person name="Yeom S.I."/>
            <person name="Kim Y.M."/>
            <person name="Lee J.M."/>
            <person name="Lee H.A."/>
            <person name="Seo E."/>
            <person name="Choi J."/>
            <person name="Cheong K."/>
            <person name="Kim K.T."/>
            <person name="Jung K."/>
            <person name="Lee G.W."/>
            <person name="Oh S.K."/>
            <person name="Bae C."/>
            <person name="Kim S.B."/>
            <person name="Lee H.Y."/>
            <person name="Kim S.Y."/>
            <person name="Kim M.S."/>
            <person name="Kang B.C."/>
            <person name="Jo Y.D."/>
            <person name="Yang H.B."/>
            <person name="Jeong H.J."/>
            <person name="Kang W.H."/>
            <person name="Kwon J.K."/>
            <person name="Shin C."/>
            <person name="Lim J.Y."/>
            <person name="Park J.H."/>
            <person name="Huh J.H."/>
            <person name="Kim J.S."/>
            <person name="Kim B.D."/>
            <person name="Cohen O."/>
            <person name="Paran I."/>
            <person name="Suh M.C."/>
            <person name="Lee S.B."/>
            <person name="Kim Y.K."/>
            <person name="Shin Y."/>
            <person name="Noh S.J."/>
            <person name="Park J."/>
            <person name="Seo Y.S."/>
            <person name="Kwon S.Y."/>
            <person name="Kim H.A."/>
            <person name="Park J.M."/>
            <person name="Kim H.J."/>
            <person name="Choi S.B."/>
            <person name="Bosland P.W."/>
            <person name="Reeves G."/>
            <person name="Jo S.H."/>
            <person name="Lee B.W."/>
            <person name="Cho H.T."/>
            <person name="Choi H.S."/>
            <person name="Lee M.S."/>
            <person name="Yu Y."/>
            <person name="Do Choi Y."/>
            <person name="Park B.S."/>
            <person name="van Deynze A."/>
            <person name="Ashrafi H."/>
            <person name="Hill T."/>
            <person name="Kim W.T."/>
            <person name="Pai H.S."/>
            <person name="Ahn H.K."/>
            <person name="Yeam I."/>
            <person name="Giovannoni J.J."/>
            <person name="Rose J.K."/>
            <person name="Sorensen I."/>
            <person name="Lee S.J."/>
            <person name="Kim R.W."/>
            <person name="Choi I.Y."/>
            <person name="Choi B.S."/>
            <person name="Lim J.S."/>
            <person name="Lee Y.H."/>
            <person name="Choi D."/>
        </authorList>
    </citation>
    <scope>NUCLEOTIDE SEQUENCE [LARGE SCALE GENOMIC DNA]</scope>
    <source>
        <strain evidence="2">cv. CM334</strain>
    </source>
</reference>
<evidence type="ECO:0000313" key="1">
    <source>
        <dbReference type="EMBL" id="PHT70726.1"/>
    </source>
</evidence>
<keyword evidence="2" id="KW-1185">Reference proteome</keyword>
<gene>
    <name evidence="1" type="ORF">T459_25830</name>
</gene>
<comment type="caution">
    <text evidence="1">The sequence shown here is derived from an EMBL/GenBank/DDBJ whole genome shotgun (WGS) entry which is preliminary data.</text>
</comment>
<proteinExistence type="predicted"/>
<dbReference type="OMA" id="LEFWAKL"/>
<dbReference type="STRING" id="4072.A0A2G2YLW3"/>
<dbReference type="Gene3D" id="3.80.10.10">
    <property type="entry name" value="Ribonuclease Inhibitor"/>
    <property type="match status" value="1"/>
</dbReference>
<organism evidence="1 2">
    <name type="scientific">Capsicum annuum</name>
    <name type="common">Capsicum pepper</name>
    <dbReference type="NCBI Taxonomy" id="4072"/>
    <lineage>
        <taxon>Eukaryota</taxon>
        <taxon>Viridiplantae</taxon>
        <taxon>Streptophyta</taxon>
        <taxon>Embryophyta</taxon>
        <taxon>Tracheophyta</taxon>
        <taxon>Spermatophyta</taxon>
        <taxon>Magnoliopsida</taxon>
        <taxon>eudicotyledons</taxon>
        <taxon>Gunneridae</taxon>
        <taxon>Pentapetalae</taxon>
        <taxon>asterids</taxon>
        <taxon>lamiids</taxon>
        <taxon>Solanales</taxon>
        <taxon>Solanaceae</taxon>
        <taxon>Solanoideae</taxon>
        <taxon>Capsiceae</taxon>
        <taxon>Capsicum</taxon>
    </lineage>
</organism>
<dbReference type="InterPro" id="IPR032675">
    <property type="entry name" value="LRR_dom_sf"/>
</dbReference>
<sequence>MFFLKVTLEELRLKRMAVSDESLEFWAKLFQGFKVLSLLSCDGFTTDGISSIATHCK</sequence>